<dbReference type="InterPro" id="IPR025354">
    <property type="entry name" value="DUF4258"/>
</dbReference>
<protein>
    <recommendedName>
        <fullName evidence="3">DUF4258 domain-containing protein</fullName>
    </recommendedName>
</protein>
<proteinExistence type="predicted"/>
<comment type="caution">
    <text evidence="1">The sequence shown here is derived from an EMBL/GenBank/DDBJ whole genome shotgun (WGS) entry which is preliminary data.</text>
</comment>
<dbReference type="AlphaFoldDB" id="A0A1F7RUQ1"/>
<evidence type="ECO:0000313" key="2">
    <source>
        <dbReference type="Proteomes" id="UP000178797"/>
    </source>
</evidence>
<gene>
    <name evidence="1" type="ORF">A2W05_08635</name>
</gene>
<evidence type="ECO:0000313" key="1">
    <source>
        <dbReference type="EMBL" id="OGL45299.1"/>
    </source>
</evidence>
<dbReference type="Proteomes" id="UP000178797">
    <property type="component" value="Unassembled WGS sequence"/>
</dbReference>
<sequence length="116" mass="13940">MKTNFKIKNKVKHLKGIIYNVEVKRKIIQILITFHAQSRIRKWELTEAQVIETLLKPEEVLKGHYGRYIAHRKYNNHLMRAIYEYEENIPVIVTVYFPLSNRYYEGGGRYEDKILS</sequence>
<accession>A0A1F7RUQ1</accession>
<reference evidence="1 2" key="1">
    <citation type="journal article" date="2016" name="Nat. Commun.">
        <title>Thousands of microbial genomes shed light on interconnected biogeochemical processes in an aquifer system.</title>
        <authorList>
            <person name="Anantharaman K."/>
            <person name="Brown C.T."/>
            <person name="Hug L.A."/>
            <person name="Sharon I."/>
            <person name="Castelle C.J."/>
            <person name="Probst A.J."/>
            <person name="Thomas B.C."/>
            <person name="Singh A."/>
            <person name="Wilkins M.J."/>
            <person name="Karaoz U."/>
            <person name="Brodie E.L."/>
            <person name="Williams K.H."/>
            <person name="Hubbard S.S."/>
            <person name="Banfield J.F."/>
        </authorList>
    </citation>
    <scope>NUCLEOTIDE SEQUENCE [LARGE SCALE GENOMIC DNA]</scope>
</reference>
<evidence type="ECO:0008006" key="3">
    <source>
        <dbReference type="Google" id="ProtNLM"/>
    </source>
</evidence>
<name>A0A1F7RUQ1_9BACT</name>
<dbReference type="EMBL" id="MGDE01000143">
    <property type="protein sequence ID" value="OGL45299.1"/>
    <property type="molecule type" value="Genomic_DNA"/>
</dbReference>
<organism evidence="1 2">
    <name type="scientific">Candidatus Schekmanbacteria bacterium RBG_16_38_10</name>
    <dbReference type="NCBI Taxonomy" id="1817879"/>
    <lineage>
        <taxon>Bacteria</taxon>
        <taxon>Candidatus Schekmaniibacteriota</taxon>
    </lineage>
</organism>
<dbReference type="Pfam" id="PF14076">
    <property type="entry name" value="DUF4258"/>
    <property type="match status" value="1"/>
</dbReference>